<dbReference type="InterPro" id="IPR043129">
    <property type="entry name" value="ATPase_NBD"/>
</dbReference>
<dbReference type="InterPro" id="IPR036390">
    <property type="entry name" value="WH_DNA-bd_sf"/>
</dbReference>
<dbReference type="EMBL" id="DXBY01000132">
    <property type="protein sequence ID" value="HIZ35660.1"/>
    <property type="molecule type" value="Genomic_DNA"/>
</dbReference>
<dbReference type="Pfam" id="PF00480">
    <property type="entry name" value="ROK"/>
    <property type="match status" value="1"/>
</dbReference>
<evidence type="ECO:0000313" key="3">
    <source>
        <dbReference type="EMBL" id="HIZ35660.1"/>
    </source>
</evidence>
<comment type="similarity">
    <text evidence="1">Belongs to the ROK (NagC/XylR) family.</text>
</comment>
<evidence type="ECO:0000256" key="1">
    <source>
        <dbReference type="ARBA" id="ARBA00006479"/>
    </source>
</evidence>
<dbReference type="PANTHER" id="PTHR18964">
    <property type="entry name" value="ROK (REPRESSOR, ORF, KINASE) FAMILY"/>
    <property type="match status" value="1"/>
</dbReference>
<dbReference type="Gene3D" id="3.30.420.40">
    <property type="match status" value="2"/>
</dbReference>
<dbReference type="Proteomes" id="UP000824037">
    <property type="component" value="Unassembled WGS sequence"/>
</dbReference>
<reference evidence="3" key="1">
    <citation type="journal article" date="2021" name="PeerJ">
        <title>Extensive microbial diversity within the chicken gut microbiome revealed by metagenomics and culture.</title>
        <authorList>
            <person name="Gilroy R."/>
            <person name="Ravi A."/>
            <person name="Getino M."/>
            <person name="Pursley I."/>
            <person name="Horton D.L."/>
            <person name="Alikhan N.F."/>
            <person name="Baker D."/>
            <person name="Gharbi K."/>
            <person name="Hall N."/>
            <person name="Watson M."/>
            <person name="Adriaenssens E.M."/>
            <person name="Foster-Nyarko E."/>
            <person name="Jarju S."/>
            <person name="Secka A."/>
            <person name="Antonio M."/>
            <person name="Oren A."/>
            <person name="Chaudhuri R.R."/>
            <person name="La Ragione R."/>
            <person name="Hildebrand F."/>
            <person name="Pallen M.J."/>
        </authorList>
    </citation>
    <scope>NUCLEOTIDE SEQUENCE</scope>
    <source>
        <strain evidence="3">ChiGjej4B4-7305</strain>
    </source>
</reference>
<evidence type="ECO:0000259" key="2">
    <source>
        <dbReference type="Pfam" id="PF12802"/>
    </source>
</evidence>
<dbReference type="InterPro" id="IPR036388">
    <property type="entry name" value="WH-like_DNA-bd_sf"/>
</dbReference>
<feature type="domain" description="HTH marR-type" evidence="2">
    <location>
        <begin position="20"/>
        <end position="70"/>
    </location>
</feature>
<evidence type="ECO:0000313" key="4">
    <source>
        <dbReference type="Proteomes" id="UP000824037"/>
    </source>
</evidence>
<accession>A0A9D2J3J5</accession>
<dbReference type="Pfam" id="PF12802">
    <property type="entry name" value="MarR_2"/>
    <property type="match status" value="1"/>
</dbReference>
<reference evidence="3" key="2">
    <citation type="submission" date="2021-04" db="EMBL/GenBank/DDBJ databases">
        <authorList>
            <person name="Gilroy R."/>
        </authorList>
    </citation>
    <scope>NUCLEOTIDE SEQUENCE</scope>
    <source>
        <strain evidence="3">ChiGjej4B4-7305</strain>
    </source>
</reference>
<dbReference type="PANTHER" id="PTHR18964:SF149">
    <property type="entry name" value="BIFUNCTIONAL UDP-N-ACETYLGLUCOSAMINE 2-EPIMERASE_N-ACETYLMANNOSAMINE KINASE"/>
    <property type="match status" value="1"/>
</dbReference>
<dbReference type="SUPFAM" id="SSF53067">
    <property type="entry name" value="Actin-like ATPase domain"/>
    <property type="match status" value="1"/>
</dbReference>
<dbReference type="GO" id="GO:0003700">
    <property type="term" value="F:DNA-binding transcription factor activity"/>
    <property type="evidence" value="ECO:0007669"/>
    <property type="project" value="InterPro"/>
</dbReference>
<sequence>MPDLPVAVNLRFMREVNTTAVLTSLREFDPVSVGALAESTGLSRQAVARVLEELSSNGLVELLPPDRTERASGRPAQQVRFRAEAGYVVAALIDPQVIHLAVADLRGSMVATSRAELDSTAQHQHVLDLLVGETRALLAGAGIAVADIWSATVGAPGIIDTETGVISVVPSMPVLTGDVLVEALGGYLSCPVHLDNDLNLATRGELWKGTGAGARHLVLVHWGERVGAGIVIDGALYRGASNDAGDLGFLDVLTADREPAAGLGRFESWVGVRALVQLAADELEAAGSVDRARAVREVGESGFEEVLAGIRRQEAPHLKATHRLVQRFAHGLVALRAILDPELVILSGPLARAGRPLLDALHQVLAEQPLPPPALHLSTLGRDAVVHGAIRHSLDLVEAQGYAPTERLSL</sequence>
<dbReference type="InterPro" id="IPR000835">
    <property type="entry name" value="HTH_MarR-typ"/>
</dbReference>
<dbReference type="Gene3D" id="1.10.10.10">
    <property type="entry name" value="Winged helix-like DNA-binding domain superfamily/Winged helix DNA-binding domain"/>
    <property type="match status" value="1"/>
</dbReference>
<dbReference type="AlphaFoldDB" id="A0A9D2J3J5"/>
<dbReference type="InterPro" id="IPR000600">
    <property type="entry name" value="ROK"/>
</dbReference>
<proteinExistence type="inferred from homology"/>
<comment type="caution">
    <text evidence="3">The sequence shown here is derived from an EMBL/GenBank/DDBJ whole genome shotgun (WGS) entry which is preliminary data.</text>
</comment>
<name>A0A9D2J3J5_9MICO</name>
<organism evidence="3 4">
    <name type="scientific">Candidatus Ruania gallistercoris</name>
    <dbReference type="NCBI Taxonomy" id="2838746"/>
    <lineage>
        <taxon>Bacteria</taxon>
        <taxon>Bacillati</taxon>
        <taxon>Actinomycetota</taxon>
        <taxon>Actinomycetes</taxon>
        <taxon>Micrococcales</taxon>
        <taxon>Ruaniaceae</taxon>
        <taxon>Ruania</taxon>
    </lineage>
</organism>
<gene>
    <name evidence="3" type="ORF">H9815_07765</name>
</gene>
<protein>
    <submittedName>
        <fullName evidence="3">ROK family transcriptional regulator</fullName>
    </submittedName>
</protein>
<dbReference type="SUPFAM" id="SSF46785">
    <property type="entry name" value="Winged helix' DNA-binding domain"/>
    <property type="match status" value="1"/>
</dbReference>